<dbReference type="Pfam" id="PF01476">
    <property type="entry name" value="LysM"/>
    <property type="match status" value="3"/>
</dbReference>
<proteinExistence type="predicted"/>
<dbReference type="Proteomes" id="UP000184462">
    <property type="component" value="Unassembled WGS sequence"/>
</dbReference>
<dbReference type="SUPFAM" id="SSF53822">
    <property type="entry name" value="Periplasmic binding protein-like I"/>
    <property type="match status" value="1"/>
</dbReference>
<feature type="chain" id="PRO_5012228804" evidence="1">
    <location>
        <begin position="22"/>
        <end position="617"/>
    </location>
</feature>
<feature type="domain" description="LysM" evidence="2">
    <location>
        <begin position="80"/>
        <end position="124"/>
    </location>
</feature>
<dbReference type="Gene3D" id="3.40.50.2300">
    <property type="match status" value="2"/>
</dbReference>
<dbReference type="Gene3D" id="3.10.350.10">
    <property type="entry name" value="LysM domain"/>
    <property type="match status" value="3"/>
</dbReference>
<feature type="domain" description="LysM" evidence="2">
    <location>
        <begin position="146"/>
        <end position="194"/>
    </location>
</feature>
<evidence type="ECO:0000256" key="1">
    <source>
        <dbReference type="SAM" id="SignalP"/>
    </source>
</evidence>
<dbReference type="EMBL" id="FQTW01000002">
    <property type="protein sequence ID" value="SHE50380.1"/>
    <property type="molecule type" value="Genomic_DNA"/>
</dbReference>
<dbReference type="STRING" id="1155689.SAMN05444278_102130"/>
<protein>
    <submittedName>
        <fullName evidence="3">Amino acid/amide ABC transporter substrate-binding protein, HAAT family</fullName>
    </submittedName>
</protein>
<dbReference type="OrthoDB" id="2149800at2"/>
<dbReference type="PANTHER" id="PTHR33734:SF22">
    <property type="entry name" value="MEMBRANE-BOUND LYTIC MUREIN TRANSGLYCOSYLASE D"/>
    <property type="match status" value="1"/>
</dbReference>
<reference evidence="3 4" key="1">
    <citation type="submission" date="2016-11" db="EMBL/GenBank/DDBJ databases">
        <authorList>
            <person name="Jaros S."/>
            <person name="Januszkiewicz K."/>
            <person name="Wedrychowicz H."/>
        </authorList>
    </citation>
    <scope>NUCLEOTIDE SEQUENCE [LARGE SCALE GENOMIC DNA]</scope>
    <source>
        <strain evidence="3 4">DSM 25661</strain>
    </source>
</reference>
<keyword evidence="4" id="KW-1185">Reference proteome</keyword>
<dbReference type="PROSITE" id="PS51782">
    <property type="entry name" value="LYSM"/>
    <property type="match status" value="3"/>
</dbReference>
<dbReference type="PANTHER" id="PTHR33734">
    <property type="entry name" value="LYSM DOMAIN-CONTAINING GPI-ANCHORED PROTEIN 2"/>
    <property type="match status" value="1"/>
</dbReference>
<feature type="domain" description="LysM" evidence="2">
    <location>
        <begin position="23"/>
        <end position="67"/>
    </location>
</feature>
<dbReference type="InterPro" id="IPR018392">
    <property type="entry name" value="LysM"/>
</dbReference>
<dbReference type="SUPFAM" id="SSF54106">
    <property type="entry name" value="LysM domain"/>
    <property type="match status" value="3"/>
</dbReference>
<evidence type="ECO:0000259" key="2">
    <source>
        <dbReference type="PROSITE" id="PS51782"/>
    </source>
</evidence>
<sequence>MKKIILAVLFFVLTHVLSAQNFTTYSVESEEDLAKIAQKFEVETTDILNYNPDVSRYTNLQGKTLVIPLLKSSEQVKKFKSYDVSPKETLYSIAKQFQVEVETIIRYNSFLKDRELDVNDVLQIPVLKQPKNSENQSIKNSTFSSLKHLVQPKETKYGIAKTYGITVEKLEQLNPNKDILQPGDYVVIKREIEQKSVRQAPDDLSYVKVQSKDDINLLKEQFQLSEEVLKQLNPAYEYGNFSSDFVLKIPKKNSAIDKRINLVEHIKNTNPQRIALALPFNLHKFAYDSIKKPKVLLEERITRISLDLFEGARAAVDSAKKLGIFVNLEAFDTAMSQDTLNEILEQNNFSSFDAVVGPVLSNNIEIMGNELRQDSVPLILPITNSPVNAKHVFNSVPLDRFKEELIITYINQHINDSIKLSFLSDSLNQGFKQKFSYSFPEATHVEMAENYLQFEELKQVISEDQINWFVLDTKDLGVAEATVSYLEALRKEGYRVKLMMPSNTVLADEISNFYLARLDYLFASTSFDVRNYNLKAFNESYRSKYFLRGFDVMLDTILRLASLDSFNESVALDGFTEYFQNKFQYEYDAFENVNYNTAVYLIEYQSDLTLEVIQLAR</sequence>
<dbReference type="CDD" id="cd00118">
    <property type="entry name" value="LysM"/>
    <property type="match status" value="3"/>
</dbReference>
<dbReference type="SMART" id="SM00257">
    <property type="entry name" value="LysM"/>
    <property type="match status" value="4"/>
</dbReference>
<dbReference type="InterPro" id="IPR028082">
    <property type="entry name" value="Peripla_BP_I"/>
</dbReference>
<evidence type="ECO:0000313" key="3">
    <source>
        <dbReference type="EMBL" id="SHE50380.1"/>
    </source>
</evidence>
<name>A0A1M4U105_9FLAO</name>
<accession>A0A1M4U105</accession>
<dbReference type="RefSeq" id="WP_159432022.1">
    <property type="nucleotide sequence ID" value="NZ_FQTW01000002.1"/>
</dbReference>
<dbReference type="AlphaFoldDB" id="A0A1M4U105"/>
<organism evidence="3 4">
    <name type="scientific">Psychroflexus salarius</name>
    <dbReference type="NCBI Taxonomy" id="1155689"/>
    <lineage>
        <taxon>Bacteria</taxon>
        <taxon>Pseudomonadati</taxon>
        <taxon>Bacteroidota</taxon>
        <taxon>Flavobacteriia</taxon>
        <taxon>Flavobacteriales</taxon>
        <taxon>Flavobacteriaceae</taxon>
        <taxon>Psychroflexus</taxon>
    </lineage>
</organism>
<evidence type="ECO:0000313" key="4">
    <source>
        <dbReference type="Proteomes" id="UP000184462"/>
    </source>
</evidence>
<feature type="signal peptide" evidence="1">
    <location>
        <begin position="1"/>
        <end position="21"/>
    </location>
</feature>
<keyword evidence="1" id="KW-0732">Signal</keyword>
<dbReference type="InterPro" id="IPR036779">
    <property type="entry name" value="LysM_dom_sf"/>
</dbReference>
<gene>
    <name evidence="3" type="ORF">SAMN05444278_102130</name>
</gene>